<dbReference type="Proteomes" id="UP000825729">
    <property type="component" value="Unassembled WGS sequence"/>
</dbReference>
<dbReference type="AlphaFoldDB" id="A0AAV7ESK1"/>
<dbReference type="InterPro" id="IPR017930">
    <property type="entry name" value="Myb_dom"/>
</dbReference>
<dbReference type="GO" id="GO:0000981">
    <property type="term" value="F:DNA-binding transcription factor activity, RNA polymerase II-specific"/>
    <property type="evidence" value="ECO:0007669"/>
    <property type="project" value="TreeGrafter"/>
</dbReference>
<dbReference type="CDD" id="cd00167">
    <property type="entry name" value="SANT"/>
    <property type="match status" value="2"/>
</dbReference>
<sequence>METSQNPWNVSATPKNQFPRQKPPRTTEYSSETTLICGMQTPPTVSRSVGSPQSRLPPSYQKRLLFPVPTVVSDSPTLAAAEGPSTSNSNSSSSSSFSSERGGTAAAEERIKGPWSPEEDEALTALVGRHGARNWTLISRSVPGRSGKSCRLRWCNQLSPAVERRPFTPEEDGVIVAAHARYGNRWAAIARMLNGRTDNAVKNHWNSTLKRKAAAAAAAASPTAAPKEEWKRARTDPETDLRLGPPGGDVTPMPAEEGYREDTPGNIPADFWGGVREMIAREVKSYMDTLNHSPGFP</sequence>
<feature type="domain" description="Myb-like" evidence="8">
    <location>
        <begin position="107"/>
        <end position="158"/>
    </location>
</feature>
<dbReference type="PANTHER" id="PTHR45614">
    <property type="entry name" value="MYB PROTEIN-RELATED"/>
    <property type="match status" value="1"/>
</dbReference>
<keyword evidence="3" id="KW-0805">Transcription regulation</keyword>
<dbReference type="EMBL" id="JAINDJ010000004">
    <property type="protein sequence ID" value="KAG9450836.1"/>
    <property type="molecule type" value="Genomic_DNA"/>
</dbReference>
<evidence type="ECO:0000313" key="10">
    <source>
        <dbReference type="EMBL" id="KAG9450836.1"/>
    </source>
</evidence>
<dbReference type="SMART" id="SM00717">
    <property type="entry name" value="SANT"/>
    <property type="match status" value="2"/>
</dbReference>
<dbReference type="SUPFAM" id="SSF46689">
    <property type="entry name" value="Homeodomain-like"/>
    <property type="match status" value="1"/>
</dbReference>
<evidence type="ECO:0000256" key="1">
    <source>
        <dbReference type="ARBA" id="ARBA00004123"/>
    </source>
</evidence>
<accession>A0AAV7ESK1</accession>
<proteinExistence type="predicted"/>
<comment type="subcellular location">
    <subcellularLocation>
        <location evidence="1">Nucleus</location>
    </subcellularLocation>
</comment>
<keyword evidence="6" id="KW-0539">Nucleus</keyword>
<dbReference type="PROSITE" id="PS51294">
    <property type="entry name" value="HTH_MYB"/>
    <property type="match status" value="2"/>
</dbReference>
<feature type="compositionally biased region" description="Low complexity" evidence="7">
    <location>
        <begin position="85"/>
        <end position="99"/>
    </location>
</feature>
<evidence type="ECO:0000313" key="11">
    <source>
        <dbReference type="Proteomes" id="UP000825729"/>
    </source>
</evidence>
<feature type="region of interest" description="Disordered" evidence="7">
    <location>
        <begin position="76"/>
        <end position="118"/>
    </location>
</feature>
<dbReference type="InterPro" id="IPR009057">
    <property type="entry name" value="Homeodomain-like_sf"/>
</dbReference>
<keyword evidence="2" id="KW-0677">Repeat</keyword>
<keyword evidence="5" id="KW-0804">Transcription</keyword>
<name>A0AAV7ESK1_ARIFI</name>
<feature type="region of interest" description="Disordered" evidence="7">
    <location>
        <begin position="219"/>
        <end position="271"/>
    </location>
</feature>
<dbReference type="GO" id="GO:0005634">
    <property type="term" value="C:nucleus"/>
    <property type="evidence" value="ECO:0007669"/>
    <property type="project" value="UniProtKB-SubCell"/>
</dbReference>
<dbReference type="InterPro" id="IPR001005">
    <property type="entry name" value="SANT/Myb"/>
</dbReference>
<feature type="domain" description="HTH myb-type" evidence="9">
    <location>
        <begin position="164"/>
        <end position="213"/>
    </location>
</feature>
<gene>
    <name evidence="10" type="ORF">H6P81_010801</name>
</gene>
<evidence type="ECO:0000256" key="3">
    <source>
        <dbReference type="ARBA" id="ARBA00023015"/>
    </source>
</evidence>
<evidence type="ECO:0000256" key="2">
    <source>
        <dbReference type="ARBA" id="ARBA00022737"/>
    </source>
</evidence>
<keyword evidence="11" id="KW-1185">Reference proteome</keyword>
<dbReference type="GO" id="GO:0000978">
    <property type="term" value="F:RNA polymerase II cis-regulatory region sequence-specific DNA binding"/>
    <property type="evidence" value="ECO:0007669"/>
    <property type="project" value="TreeGrafter"/>
</dbReference>
<feature type="compositionally biased region" description="Basic and acidic residues" evidence="7">
    <location>
        <begin position="226"/>
        <end position="241"/>
    </location>
</feature>
<dbReference type="FunFam" id="1.10.10.60:FF:000060">
    <property type="entry name" value="MYB transcription factor"/>
    <property type="match status" value="1"/>
</dbReference>
<feature type="compositionally biased region" description="Polar residues" evidence="7">
    <location>
        <begin position="1"/>
        <end position="19"/>
    </location>
</feature>
<protein>
    <submittedName>
        <fullName evidence="10">Uncharacterized protein</fullName>
    </submittedName>
</protein>
<feature type="region of interest" description="Disordered" evidence="7">
    <location>
        <begin position="1"/>
        <end position="62"/>
    </location>
</feature>
<feature type="domain" description="Myb-like" evidence="8">
    <location>
        <begin position="159"/>
        <end position="209"/>
    </location>
</feature>
<dbReference type="PROSITE" id="PS50090">
    <property type="entry name" value="MYB_LIKE"/>
    <property type="match status" value="2"/>
</dbReference>
<dbReference type="InterPro" id="IPR050560">
    <property type="entry name" value="MYB_TF"/>
</dbReference>
<evidence type="ECO:0000256" key="6">
    <source>
        <dbReference type="ARBA" id="ARBA00023242"/>
    </source>
</evidence>
<keyword evidence="4" id="KW-0238">DNA-binding</keyword>
<feature type="domain" description="HTH myb-type" evidence="9">
    <location>
        <begin position="107"/>
        <end position="162"/>
    </location>
</feature>
<reference evidence="10 11" key="1">
    <citation type="submission" date="2021-07" db="EMBL/GenBank/DDBJ databases">
        <title>The Aristolochia fimbriata genome: insights into angiosperm evolution, floral development and chemical biosynthesis.</title>
        <authorList>
            <person name="Jiao Y."/>
        </authorList>
    </citation>
    <scope>NUCLEOTIDE SEQUENCE [LARGE SCALE GENOMIC DNA]</scope>
    <source>
        <strain evidence="10">IBCAS-2021</strain>
        <tissue evidence="10">Leaf</tissue>
    </source>
</reference>
<evidence type="ECO:0000256" key="4">
    <source>
        <dbReference type="ARBA" id="ARBA00023125"/>
    </source>
</evidence>
<comment type="caution">
    <text evidence="10">The sequence shown here is derived from an EMBL/GenBank/DDBJ whole genome shotgun (WGS) entry which is preliminary data.</text>
</comment>
<organism evidence="10 11">
    <name type="scientific">Aristolochia fimbriata</name>
    <name type="common">White veined hardy Dutchman's pipe vine</name>
    <dbReference type="NCBI Taxonomy" id="158543"/>
    <lineage>
        <taxon>Eukaryota</taxon>
        <taxon>Viridiplantae</taxon>
        <taxon>Streptophyta</taxon>
        <taxon>Embryophyta</taxon>
        <taxon>Tracheophyta</taxon>
        <taxon>Spermatophyta</taxon>
        <taxon>Magnoliopsida</taxon>
        <taxon>Magnoliidae</taxon>
        <taxon>Piperales</taxon>
        <taxon>Aristolochiaceae</taxon>
        <taxon>Aristolochia</taxon>
    </lineage>
</organism>
<dbReference type="Pfam" id="PF00249">
    <property type="entry name" value="Myb_DNA-binding"/>
    <property type="match status" value="2"/>
</dbReference>
<feature type="compositionally biased region" description="Polar residues" evidence="7">
    <location>
        <begin position="41"/>
        <end position="56"/>
    </location>
</feature>
<evidence type="ECO:0000256" key="5">
    <source>
        <dbReference type="ARBA" id="ARBA00023163"/>
    </source>
</evidence>
<dbReference type="PANTHER" id="PTHR45614:SF124">
    <property type="entry name" value="OS03G0424300 PROTEIN"/>
    <property type="match status" value="1"/>
</dbReference>
<evidence type="ECO:0000259" key="9">
    <source>
        <dbReference type="PROSITE" id="PS51294"/>
    </source>
</evidence>
<dbReference type="Gene3D" id="1.10.10.60">
    <property type="entry name" value="Homeodomain-like"/>
    <property type="match status" value="2"/>
</dbReference>
<evidence type="ECO:0000259" key="8">
    <source>
        <dbReference type="PROSITE" id="PS50090"/>
    </source>
</evidence>
<evidence type="ECO:0000256" key="7">
    <source>
        <dbReference type="SAM" id="MobiDB-lite"/>
    </source>
</evidence>